<keyword evidence="5 7" id="KW-0472">Membrane</keyword>
<reference evidence="10" key="1">
    <citation type="submission" date="2011-05" db="EMBL/GenBank/DDBJ databases">
        <title>Complete sequence of Desulfotomaculum kuznetsovii DSM 6115.</title>
        <authorList>
            <person name="Lucas S."/>
            <person name="Han J."/>
            <person name="Lapidus A."/>
            <person name="Cheng J.-F."/>
            <person name="Goodwin L."/>
            <person name="Pitluck S."/>
            <person name="Peters L."/>
            <person name="Mikhailova N."/>
            <person name="Lu M."/>
            <person name="Saunders E."/>
            <person name="Han C."/>
            <person name="Tapia R."/>
            <person name="Land M."/>
            <person name="Hauser L."/>
            <person name="Kyrpides N."/>
            <person name="Ivanova N."/>
            <person name="Pagani I."/>
            <person name="Nazina T."/>
            <person name="Ivanova A."/>
            <person name="Parshina S."/>
            <person name="Kuever J."/>
            <person name="Muyzer G."/>
            <person name="Plugge C."/>
            <person name="Stams A."/>
            <person name="Woyke T."/>
        </authorList>
    </citation>
    <scope>NUCLEOTIDE SEQUENCE [LARGE SCALE GENOMIC DNA]</scope>
    <source>
        <strain evidence="10">DSM 6115 / VKM B-1805 / 17</strain>
    </source>
</reference>
<dbReference type="EMBL" id="CP002770">
    <property type="protein sequence ID" value="AEG14559.1"/>
    <property type="molecule type" value="Genomic_DNA"/>
</dbReference>
<dbReference type="AlphaFoldDB" id="A0AAU8PUM0"/>
<dbReference type="KEGG" id="dku:Desku_0964"/>
<gene>
    <name evidence="9" type="ordered locus">Desku_0964</name>
</gene>
<evidence type="ECO:0000256" key="3">
    <source>
        <dbReference type="ARBA" id="ARBA00022692"/>
    </source>
</evidence>
<dbReference type="SUPFAM" id="SSF52540">
    <property type="entry name" value="P-loop containing nucleoside triphosphate hydrolases"/>
    <property type="match status" value="1"/>
</dbReference>
<evidence type="ECO:0000256" key="2">
    <source>
        <dbReference type="ARBA" id="ARBA00022475"/>
    </source>
</evidence>
<protein>
    <recommendedName>
        <fullName evidence="8">TraD/TraG TraM recognition site domain-containing protein</fullName>
    </recommendedName>
</protein>
<evidence type="ECO:0000256" key="1">
    <source>
        <dbReference type="ARBA" id="ARBA00004651"/>
    </source>
</evidence>
<proteinExistence type="predicted"/>
<dbReference type="PANTHER" id="PTHR37937">
    <property type="entry name" value="CONJUGATIVE TRANSFER: DNA TRANSPORT"/>
    <property type="match status" value="1"/>
</dbReference>
<dbReference type="Gene3D" id="3.40.50.300">
    <property type="entry name" value="P-loop containing nucleotide triphosphate hydrolases"/>
    <property type="match status" value="2"/>
</dbReference>
<accession>A0AAU8PUM0</accession>
<evidence type="ECO:0000313" key="10">
    <source>
        <dbReference type="Proteomes" id="UP000009229"/>
    </source>
</evidence>
<evidence type="ECO:0000313" key="9">
    <source>
        <dbReference type="EMBL" id="AEG14559.1"/>
    </source>
</evidence>
<dbReference type="GO" id="GO:0005886">
    <property type="term" value="C:plasma membrane"/>
    <property type="evidence" value="ECO:0007669"/>
    <property type="project" value="UniProtKB-SubCell"/>
</dbReference>
<evidence type="ECO:0000256" key="4">
    <source>
        <dbReference type="ARBA" id="ARBA00022989"/>
    </source>
</evidence>
<feature type="domain" description="TraD/TraG TraM recognition site" evidence="8">
    <location>
        <begin position="409"/>
        <end position="506"/>
    </location>
</feature>
<keyword evidence="4 7" id="KW-1133">Transmembrane helix</keyword>
<evidence type="ECO:0000256" key="5">
    <source>
        <dbReference type="ARBA" id="ARBA00023136"/>
    </source>
</evidence>
<organism evidence="9 10">
    <name type="scientific">Desulfofundulus kuznetsovii (strain DSM 6115 / VKM B-1805 / 17)</name>
    <name type="common">Desulfotomaculum kuznetsovii</name>
    <dbReference type="NCBI Taxonomy" id="760568"/>
    <lineage>
        <taxon>Bacteria</taxon>
        <taxon>Bacillati</taxon>
        <taxon>Bacillota</taxon>
        <taxon>Clostridia</taxon>
        <taxon>Eubacteriales</taxon>
        <taxon>Peptococcaceae</taxon>
        <taxon>Desulfofundulus</taxon>
    </lineage>
</organism>
<comment type="subcellular location">
    <subcellularLocation>
        <location evidence="1">Cell membrane</location>
        <topology evidence="1">Multi-pass membrane protein</topology>
    </subcellularLocation>
</comment>
<sequence length="615" mass="67921">MISLSAVVDRVARHKRPALIVSACLGLIILLVLDVWILGTAAAWLHGLGTWLKGQSIFATPAEKAAAAHAFESVSWYWSHPITVARAWLSGRPLSKPEVRQIWLMLNLAALALAGTGLAWWKLGGYRKRWGTNNVGDRDIEKLRFTRIKFDPNRYLERTPENRIFLGLDDSRRPVTVPVARMVEHVHILGGSGTGKTSFAVVPICIQAIRRGMATVVVDFKGDKGAIQQLAREARAAGKKFFLFSLHPQIAGNTYNPLASGGALSKVERVMTALELVYEGEARFYSYCQQAVFLPLIKYLDDRGVRYTLRDIQEILKNPELVQELTGEEMSPGQIKGLTAALTPYADLEAINDPDGDIDLAEVMAAGDVAYFDLRSAVAPELASSLGKMIAMDLQALAAFRTPQDRMALVAIDEFQNMACPAFRNIISKVRSAGYALVLANQALGDLRAVGEDFLNTVVTNTSTKIIFNVEDPGDAEYFARRSGQVVVSTHGFSTSREAKHPLATTSYGESVQEYDKHKIHSNVFLCLPFGKSVIFRRGEVAVLGNHAHLITRDEKDRLERMPYPEPERVVKQGVKTVNQLVEQMKARRVGGQARPRPRPGQPENAPVQAEEITM</sequence>
<evidence type="ECO:0000259" key="8">
    <source>
        <dbReference type="Pfam" id="PF12696"/>
    </source>
</evidence>
<feature type="region of interest" description="Disordered" evidence="6">
    <location>
        <begin position="587"/>
        <end position="615"/>
    </location>
</feature>
<name>A0AAU8PUM0_DESK7</name>
<dbReference type="Proteomes" id="UP000009229">
    <property type="component" value="Chromosome"/>
</dbReference>
<evidence type="ECO:0000256" key="7">
    <source>
        <dbReference type="SAM" id="Phobius"/>
    </source>
</evidence>
<dbReference type="CDD" id="cd01127">
    <property type="entry name" value="TrwB_TraG_TraD_VirD4"/>
    <property type="match status" value="2"/>
</dbReference>
<dbReference type="InterPro" id="IPR051539">
    <property type="entry name" value="T4SS-coupling_protein"/>
</dbReference>
<keyword evidence="10" id="KW-1185">Reference proteome</keyword>
<feature type="transmembrane region" description="Helical" evidence="7">
    <location>
        <begin position="20"/>
        <end position="45"/>
    </location>
</feature>
<evidence type="ECO:0000256" key="6">
    <source>
        <dbReference type="SAM" id="MobiDB-lite"/>
    </source>
</evidence>
<dbReference type="InterPro" id="IPR027417">
    <property type="entry name" value="P-loop_NTPase"/>
</dbReference>
<keyword evidence="3 7" id="KW-0812">Transmembrane</keyword>
<keyword evidence="2" id="KW-1003">Cell membrane</keyword>
<dbReference type="InterPro" id="IPR032689">
    <property type="entry name" value="TraG-D_C"/>
</dbReference>
<dbReference type="Pfam" id="PF12696">
    <property type="entry name" value="TraG-D_C"/>
    <property type="match status" value="1"/>
</dbReference>
<dbReference type="PANTHER" id="PTHR37937:SF1">
    <property type="entry name" value="CONJUGATIVE TRANSFER: DNA TRANSPORT"/>
    <property type="match status" value="1"/>
</dbReference>
<feature type="transmembrane region" description="Helical" evidence="7">
    <location>
        <begin position="102"/>
        <end position="121"/>
    </location>
</feature>